<keyword evidence="6 8" id="KW-0472">Membrane</keyword>
<keyword evidence="7" id="KW-0653">Protein transport</keyword>
<evidence type="ECO:0000256" key="3">
    <source>
        <dbReference type="ARBA" id="ARBA00022475"/>
    </source>
</evidence>
<reference evidence="9" key="2">
    <citation type="submission" date="2024-06" db="EMBL/GenBank/DDBJ databases">
        <authorList>
            <person name="Plum-Jensen L.E."/>
            <person name="Schramm A."/>
            <person name="Marshall I.P.G."/>
        </authorList>
    </citation>
    <scope>NUCLEOTIDE SEQUENCE</scope>
    <source>
        <strain evidence="9">Rat1</strain>
    </source>
</reference>
<comment type="similarity">
    <text evidence="2 7">Belongs to the ExbD/TolR family.</text>
</comment>
<accession>A0AAU8LZJ7</accession>
<evidence type="ECO:0000256" key="8">
    <source>
        <dbReference type="SAM" id="Phobius"/>
    </source>
</evidence>
<evidence type="ECO:0000313" key="9">
    <source>
        <dbReference type="EMBL" id="XCN74306.1"/>
    </source>
</evidence>
<name>A0AAU8LZJ7_9BACT</name>
<evidence type="ECO:0000256" key="5">
    <source>
        <dbReference type="ARBA" id="ARBA00022989"/>
    </source>
</evidence>
<evidence type="ECO:0000256" key="6">
    <source>
        <dbReference type="ARBA" id="ARBA00023136"/>
    </source>
</evidence>
<keyword evidence="4 7" id="KW-0812">Transmembrane</keyword>
<dbReference type="GO" id="GO:0022857">
    <property type="term" value="F:transmembrane transporter activity"/>
    <property type="evidence" value="ECO:0007669"/>
    <property type="project" value="InterPro"/>
</dbReference>
<evidence type="ECO:0000256" key="7">
    <source>
        <dbReference type="RuleBase" id="RU003879"/>
    </source>
</evidence>
<dbReference type="PANTHER" id="PTHR30558">
    <property type="entry name" value="EXBD MEMBRANE COMPONENT OF PMF-DRIVEN MACROMOLECULE IMPORT SYSTEM"/>
    <property type="match status" value="1"/>
</dbReference>
<dbReference type="PANTHER" id="PTHR30558:SF3">
    <property type="entry name" value="BIOPOLYMER TRANSPORT PROTEIN EXBD-RELATED"/>
    <property type="match status" value="1"/>
</dbReference>
<keyword evidence="3" id="KW-1003">Cell membrane</keyword>
<keyword evidence="7" id="KW-0813">Transport</keyword>
<sequence>MKLNNRSIAPPRVEMLPLIDIVFLLLVFFIYAMLSMAVHRGQTVDLPESGTAGLETAEAVSVTIQNQNGALKLFVDEKPVELPQLEHLLEGKKKEGAENSPDVQIFADKSVSYQELFQVLDRVRLAGLTSISLQAQAEAATP</sequence>
<dbReference type="EMBL" id="CP159373">
    <property type="protein sequence ID" value="XCN74306.1"/>
    <property type="molecule type" value="Genomic_DNA"/>
</dbReference>
<dbReference type="AlphaFoldDB" id="A0AAU8LZJ7"/>
<dbReference type="KEGG" id="eaj:Q3M24_06040"/>
<reference evidence="9" key="1">
    <citation type="journal article" date="2024" name="Syst. Appl. Microbiol.">
        <title>First single-strain enrichments of Electrothrix cable bacteria, description of E. aestuarii sp. nov. and E. rattekaaiensis sp. nov., and proposal of a cable bacteria taxonomy following the rules of the SeqCode.</title>
        <authorList>
            <person name="Plum-Jensen L.E."/>
            <person name="Schramm A."/>
            <person name="Marshall I.P.G."/>
        </authorList>
    </citation>
    <scope>NUCLEOTIDE SEQUENCE</scope>
    <source>
        <strain evidence="9">Rat1</strain>
    </source>
</reference>
<keyword evidence="5 8" id="KW-1133">Transmembrane helix</keyword>
<dbReference type="GO" id="GO:0015031">
    <property type="term" value="P:protein transport"/>
    <property type="evidence" value="ECO:0007669"/>
    <property type="project" value="UniProtKB-KW"/>
</dbReference>
<dbReference type="Gene3D" id="3.30.420.270">
    <property type="match status" value="1"/>
</dbReference>
<dbReference type="GO" id="GO:0005886">
    <property type="term" value="C:plasma membrane"/>
    <property type="evidence" value="ECO:0007669"/>
    <property type="project" value="UniProtKB-SubCell"/>
</dbReference>
<organism evidence="9">
    <name type="scientific">Candidatus Electrothrix aestuarii</name>
    <dbReference type="NCBI Taxonomy" id="3062594"/>
    <lineage>
        <taxon>Bacteria</taxon>
        <taxon>Pseudomonadati</taxon>
        <taxon>Thermodesulfobacteriota</taxon>
        <taxon>Desulfobulbia</taxon>
        <taxon>Desulfobulbales</taxon>
        <taxon>Desulfobulbaceae</taxon>
        <taxon>Candidatus Electrothrix</taxon>
    </lineage>
</organism>
<proteinExistence type="inferred from homology"/>
<dbReference type="InterPro" id="IPR003400">
    <property type="entry name" value="ExbD"/>
</dbReference>
<gene>
    <name evidence="9" type="ORF">Q3M24_06040</name>
</gene>
<comment type="subcellular location">
    <subcellularLocation>
        <location evidence="1">Cell membrane</location>
        <topology evidence="1">Single-pass membrane protein</topology>
    </subcellularLocation>
    <subcellularLocation>
        <location evidence="7">Cell membrane</location>
        <topology evidence="7">Single-pass type II membrane protein</topology>
    </subcellularLocation>
</comment>
<evidence type="ECO:0000256" key="1">
    <source>
        <dbReference type="ARBA" id="ARBA00004162"/>
    </source>
</evidence>
<evidence type="ECO:0000256" key="4">
    <source>
        <dbReference type="ARBA" id="ARBA00022692"/>
    </source>
</evidence>
<dbReference type="Pfam" id="PF02472">
    <property type="entry name" value="ExbD"/>
    <property type="match status" value="1"/>
</dbReference>
<feature type="transmembrane region" description="Helical" evidence="8">
    <location>
        <begin position="15"/>
        <end position="34"/>
    </location>
</feature>
<protein>
    <submittedName>
        <fullName evidence="9">Biopolymer transporter ExbD</fullName>
    </submittedName>
</protein>
<evidence type="ECO:0000256" key="2">
    <source>
        <dbReference type="ARBA" id="ARBA00005811"/>
    </source>
</evidence>